<evidence type="ECO:0000256" key="1">
    <source>
        <dbReference type="ARBA" id="ARBA00004141"/>
    </source>
</evidence>
<feature type="transmembrane region" description="Helical" evidence="5">
    <location>
        <begin position="27"/>
        <end position="51"/>
    </location>
</feature>
<comment type="function">
    <text evidence="6">Part of the binding-protein-dependent transport system for phosphate; probably responsible for the translocation of the substrate across the membrane.</text>
</comment>
<dbReference type="Proteomes" id="UP000198551">
    <property type="component" value="Unassembled WGS sequence"/>
</dbReference>
<feature type="transmembrane region" description="Helical" evidence="5">
    <location>
        <begin position="127"/>
        <end position="147"/>
    </location>
</feature>
<dbReference type="PROSITE" id="PS50928">
    <property type="entry name" value="ABC_TM1"/>
    <property type="match status" value="1"/>
</dbReference>
<dbReference type="InterPro" id="IPR000515">
    <property type="entry name" value="MetI-like"/>
</dbReference>
<keyword evidence="5" id="KW-0813">Transport</keyword>
<evidence type="ECO:0000256" key="4">
    <source>
        <dbReference type="ARBA" id="ARBA00023136"/>
    </source>
</evidence>
<reference evidence="9" key="1">
    <citation type="submission" date="2016-06" db="EMBL/GenBank/DDBJ databases">
        <authorList>
            <person name="Varghese N."/>
        </authorList>
    </citation>
    <scope>NUCLEOTIDE SEQUENCE [LARGE SCALE GENOMIC DNA]</scope>
    <source>
        <strain evidence="9">DSM 45555</strain>
    </source>
</reference>
<accession>A0A1C5A8E9</accession>
<dbReference type="PANTHER" id="PTHR42727">
    <property type="entry name" value="PHOSPHATE TRANSPORT SYSTEM PERMEASE PROTEIN"/>
    <property type="match status" value="1"/>
</dbReference>
<proteinExistence type="inferred from homology"/>
<dbReference type="GO" id="GO:0006817">
    <property type="term" value="P:phosphate ion transport"/>
    <property type="evidence" value="ECO:0007669"/>
    <property type="project" value="UniProtKB-KW"/>
</dbReference>
<name>A0A1C5A8E9_9ACTN</name>
<evidence type="ECO:0000259" key="7">
    <source>
        <dbReference type="PROSITE" id="PS50928"/>
    </source>
</evidence>
<keyword evidence="4 5" id="KW-0472">Membrane</keyword>
<dbReference type="SUPFAM" id="SSF161098">
    <property type="entry name" value="MetI-like"/>
    <property type="match status" value="1"/>
</dbReference>
<evidence type="ECO:0000313" key="8">
    <source>
        <dbReference type="EMBL" id="SCF41351.1"/>
    </source>
</evidence>
<evidence type="ECO:0000313" key="9">
    <source>
        <dbReference type="Proteomes" id="UP000198551"/>
    </source>
</evidence>
<evidence type="ECO:0000256" key="6">
    <source>
        <dbReference type="RuleBase" id="RU363054"/>
    </source>
</evidence>
<organism evidence="8 9">
    <name type="scientific">Micromonospora marina</name>
    <dbReference type="NCBI Taxonomy" id="307120"/>
    <lineage>
        <taxon>Bacteria</taxon>
        <taxon>Bacillati</taxon>
        <taxon>Actinomycetota</taxon>
        <taxon>Actinomycetes</taxon>
        <taxon>Micromonosporales</taxon>
        <taxon>Micromonosporaceae</taxon>
        <taxon>Micromonospora</taxon>
    </lineage>
</organism>
<dbReference type="CDD" id="cd06261">
    <property type="entry name" value="TM_PBP2"/>
    <property type="match status" value="1"/>
</dbReference>
<feature type="transmembrane region" description="Helical" evidence="5">
    <location>
        <begin position="167"/>
        <end position="189"/>
    </location>
</feature>
<dbReference type="Pfam" id="PF00528">
    <property type="entry name" value="BPD_transp_1"/>
    <property type="match status" value="1"/>
</dbReference>
<protein>
    <recommendedName>
        <fullName evidence="6">Phosphate transport system permease protein</fullName>
    </recommendedName>
</protein>
<keyword evidence="3 5" id="KW-1133">Transmembrane helix</keyword>
<dbReference type="NCBIfam" id="TIGR02138">
    <property type="entry name" value="phosphate_pstC"/>
    <property type="match status" value="1"/>
</dbReference>
<keyword evidence="2 5" id="KW-0812">Transmembrane</keyword>
<gene>
    <name evidence="8" type="ORF">GA0070215_12547</name>
</gene>
<evidence type="ECO:0000256" key="3">
    <source>
        <dbReference type="ARBA" id="ARBA00022989"/>
    </source>
</evidence>
<keyword evidence="6" id="KW-1003">Cell membrane</keyword>
<dbReference type="RefSeq" id="WP_018788040.1">
    <property type="nucleotide sequence ID" value="NZ_FMCV01000025.1"/>
</dbReference>
<comment type="subcellular location">
    <subcellularLocation>
        <location evidence="5">Cell membrane</location>
        <topology evidence="5">Multi-pass membrane protein</topology>
    </subcellularLocation>
    <subcellularLocation>
        <location evidence="1">Membrane</location>
        <topology evidence="1">Multi-pass membrane protein</topology>
    </subcellularLocation>
</comment>
<keyword evidence="6" id="KW-0592">Phosphate transport</keyword>
<dbReference type="Gene3D" id="1.10.3720.10">
    <property type="entry name" value="MetI-like"/>
    <property type="match status" value="1"/>
</dbReference>
<sequence length="315" mass="33128">MTTSTRSAGSAAGNTLRRGRRRPVESIVQVLLVAAALVSIVTTVGIIIALANPTIEFFQQVSIVEFFTGTSWTPTFLQKAYGVLPLVSATIVVTVIALVIAVPIGLGSAIYLAEYAKPGTRKVLKPVVELLAGVPTVVYGFVALFALNPLLQKWWPTENGPGFQNLLIAGIAMGIMIVPTIASISEDAMSSVPRSLREGAYALASTKMQVSTRVVVPAAISGIVAAVVLGISRAVGETMIVTIAGGLTSDRVVFNPLEGAATMTAFIANISSGDIPVGSLDYDSVFAVGALLFLITFALNAVSIRMVRRFREVYE</sequence>
<evidence type="ECO:0000256" key="5">
    <source>
        <dbReference type="RuleBase" id="RU363032"/>
    </source>
</evidence>
<dbReference type="EMBL" id="FMCV01000025">
    <property type="protein sequence ID" value="SCF41351.1"/>
    <property type="molecule type" value="Genomic_DNA"/>
</dbReference>
<keyword evidence="9" id="KW-1185">Reference proteome</keyword>
<comment type="similarity">
    <text evidence="6">Belongs to the binding-protein-dependent transport system permease family. CysTW subfamily.</text>
</comment>
<dbReference type="PANTHER" id="PTHR42727:SF1">
    <property type="entry name" value="PHOSPHATE TRANSPORT SYSTEM PERMEASE"/>
    <property type="match status" value="1"/>
</dbReference>
<feature type="transmembrane region" description="Helical" evidence="5">
    <location>
        <begin position="284"/>
        <end position="302"/>
    </location>
</feature>
<dbReference type="GO" id="GO:0005315">
    <property type="term" value="F:phosphate transmembrane transporter activity"/>
    <property type="evidence" value="ECO:0007669"/>
    <property type="project" value="InterPro"/>
</dbReference>
<dbReference type="AlphaFoldDB" id="A0A1C5A8E9"/>
<feature type="transmembrane region" description="Helical" evidence="5">
    <location>
        <begin position="210"/>
        <end position="231"/>
    </location>
</feature>
<dbReference type="InterPro" id="IPR035906">
    <property type="entry name" value="MetI-like_sf"/>
</dbReference>
<dbReference type="InterPro" id="IPR011864">
    <property type="entry name" value="Phosphate_PstC"/>
</dbReference>
<dbReference type="GO" id="GO:0005886">
    <property type="term" value="C:plasma membrane"/>
    <property type="evidence" value="ECO:0007669"/>
    <property type="project" value="UniProtKB-SubCell"/>
</dbReference>
<feature type="transmembrane region" description="Helical" evidence="5">
    <location>
        <begin position="80"/>
        <end position="106"/>
    </location>
</feature>
<evidence type="ECO:0000256" key="2">
    <source>
        <dbReference type="ARBA" id="ARBA00022692"/>
    </source>
</evidence>
<feature type="domain" description="ABC transmembrane type-1" evidence="7">
    <location>
        <begin position="87"/>
        <end position="303"/>
    </location>
</feature>